<comment type="similarity">
    <text evidence="5">Belongs to the G-protein coupled receptor 1 family.</text>
</comment>
<keyword evidence="4 6" id="KW-0472">Membrane</keyword>
<keyword evidence="5" id="KW-0297">G-protein coupled receptor</keyword>
<sequence length="295" mass="33300">MYVKDDIPQLAIVKGVVIWFVAVVGLLANVIGFILMFQVEINFPATRLLLRHQFVCDAVGCVVVLAYWISFYIDVPLALLQGTAFAALWSSYYTFWFVVVLSSATLAMLSLDRFWAVVLFRTYPRDSKYYTTFLMVAIWTYTVLVTSPTAIIAYYTRNPPNYSIILISRVHAVFVLVFAYLTPGIIICLLQVKVIMVLRKLRKINGPDKNNYGRKQSTTDGVDSNVNAISIGIIAMIVTNDFALVRLTELRFTFPIPSYFTIPYAMTKLGIFHNVTKNNSYGDLSATDILDNLFG</sequence>
<dbReference type="OrthoDB" id="10042731at2759"/>
<feature type="transmembrane region" description="Helical" evidence="6">
    <location>
        <begin position="93"/>
        <end position="111"/>
    </location>
</feature>
<dbReference type="WBParaSite" id="ECPE_0000609401-mRNA-1">
    <property type="protein sequence ID" value="ECPE_0000609401-mRNA-1"/>
    <property type="gene ID" value="ECPE_0000609401"/>
</dbReference>
<evidence type="ECO:0000256" key="4">
    <source>
        <dbReference type="ARBA" id="ARBA00023136"/>
    </source>
</evidence>
<dbReference type="PANTHER" id="PTHR45698">
    <property type="entry name" value="TRACE AMINE-ASSOCIATED RECEPTOR 19N-RELATED"/>
    <property type="match status" value="1"/>
</dbReference>
<dbReference type="GO" id="GO:0016020">
    <property type="term" value="C:membrane"/>
    <property type="evidence" value="ECO:0007669"/>
    <property type="project" value="UniProtKB-SubCell"/>
</dbReference>
<evidence type="ECO:0000256" key="2">
    <source>
        <dbReference type="ARBA" id="ARBA00022692"/>
    </source>
</evidence>
<evidence type="ECO:0000313" key="9">
    <source>
        <dbReference type="Proteomes" id="UP000272942"/>
    </source>
</evidence>
<evidence type="ECO:0000256" key="3">
    <source>
        <dbReference type="ARBA" id="ARBA00022989"/>
    </source>
</evidence>
<dbReference type="InterPro" id="IPR000276">
    <property type="entry name" value="GPCR_Rhodpsn"/>
</dbReference>
<proteinExistence type="inferred from homology"/>
<keyword evidence="2 5" id="KW-0812">Transmembrane</keyword>
<evidence type="ECO:0000313" key="10">
    <source>
        <dbReference type="WBParaSite" id="ECPE_0000609401-mRNA-1"/>
    </source>
</evidence>
<dbReference type="Gene3D" id="1.20.1070.10">
    <property type="entry name" value="Rhodopsin 7-helix transmembrane proteins"/>
    <property type="match status" value="1"/>
</dbReference>
<evidence type="ECO:0000259" key="7">
    <source>
        <dbReference type="PROSITE" id="PS50262"/>
    </source>
</evidence>
<dbReference type="CDD" id="cd00637">
    <property type="entry name" value="7tm_classA_rhodopsin-like"/>
    <property type="match status" value="1"/>
</dbReference>
<dbReference type="PROSITE" id="PS00237">
    <property type="entry name" value="G_PROTEIN_RECEP_F1_1"/>
    <property type="match status" value="1"/>
</dbReference>
<dbReference type="GO" id="GO:0004930">
    <property type="term" value="F:G protein-coupled receptor activity"/>
    <property type="evidence" value="ECO:0007669"/>
    <property type="project" value="UniProtKB-KW"/>
</dbReference>
<feature type="domain" description="G-protein coupled receptors family 1 profile" evidence="7">
    <location>
        <begin position="28"/>
        <end position="203"/>
    </location>
</feature>
<dbReference type="SUPFAM" id="SSF81321">
    <property type="entry name" value="Family A G protein-coupled receptor-like"/>
    <property type="match status" value="1"/>
</dbReference>
<evidence type="ECO:0000256" key="1">
    <source>
        <dbReference type="ARBA" id="ARBA00004370"/>
    </source>
</evidence>
<keyword evidence="5" id="KW-0675">Receptor</keyword>
<keyword evidence="9" id="KW-1185">Reference proteome</keyword>
<feature type="transmembrane region" description="Helical" evidence="6">
    <location>
        <begin position="162"/>
        <end position="192"/>
    </location>
</feature>
<organism evidence="10">
    <name type="scientific">Echinostoma caproni</name>
    <dbReference type="NCBI Taxonomy" id="27848"/>
    <lineage>
        <taxon>Eukaryota</taxon>
        <taxon>Metazoa</taxon>
        <taxon>Spiralia</taxon>
        <taxon>Lophotrochozoa</taxon>
        <taxon>Platyhelminthes</taxon>
        <taxon>Trematoda</taxon>
        <taxon>Digenea</taxon>
        <taxon>Plagiorchiida</taxon>
        <taxon>Echinostomata</taxon>
        <taxon>Echinostomatoidea</taxon>
        <taxon>Echinostomatidae</taxon>
        <taxon>Echinostoma</taxon>
    </lineage>
</organism>
<gene>
    <name evidence="8" type="ORF">ECPE_LOCUS6081</name>
</gene>
<keyword evidence="3 6" id="KW-1133">Transmembrane helix</keyword>
<feature type="transmembrane region" description="Helical" evidence="6">
    <location>
        <begin position="16"/>
        <end position="37"/>
    </location>
</feature>
<evidence type="ECO:0000256" key="6">
    <source>
        <dbReference type="SAM" id="Phobius"/>
    </source>
</evidence>
<dbReference type="PANTHER" id="PTHR45698:SF1">
    <property type="entry name" value="TRACE AMINE-ASSOCIATED RECEPTOR 13C-LIKE"/>
    <property type="match status" value="1"/>
</dbReference>
<dbReference type="AlphaFoldDB" id="A0A183AGJ6"/>
<reference evidence="10" key="1">
    <citation type="submission" date="2016-06" db="UniProtKB">
        <authorList>
            <consortium name="WormBaseParasite"/>
        </authorList>
    </citation>
    <scope>IDENTIFICATION</scope>
</reference>
<evidence type="ECO:0000313" key="8">
    <source>
        <dbReference type="EMBL" id="VDP77364.1"/>
    </source>
</evidence>
<dbReference type="Proteomes" id="UP000272942">
    <property type="component" value="Unassembled WGS sequence"/>
</dbReference>
<dbReference type="PROSITE" id="PS50262">
    <property type="entry name" value="G_PROTEIN_RECEP_F1_2"/>
    <property type="match status" value="1"/>
</dbReference>
<reference evidence="8 9" key="2">
    <citation type="submission" date="2018-11" db="EMBL/GenBank/DDBJ databases">
        <authorList>
            <consortium name="Pathogen Informatics"/>
        </authorList>
    </citation>
    <scope>NUCLEOTIDE SEQUENCE [LARGE SCALE GENOMIC DNA]</scope>
    <source>
        <strain evidence="8 9">Egypt</strain>
    </source>
</reference>
<dbReference type="Pfam" id="PF00001">
    <property type="entry name" value="7tm_1"/>
    <property type="match status" value="1"/>
</dbReference>
<dbReference type="EMBL" id="UZAN01043011">
    <property type="protein sequence ID" value="VDP77364.1"/>
    <property type="molecule type" value="Genomic_DNA"/>
</dbReference>
<feature type="transmembrane region" description="Helical" evidence="6">
    <location>
        <begin position="132"/>
        <end position="156"/>
    </location>
</feature>
<feature type="transmembrane region" description="Helical" evidence="6">
    <location>
        <begin position="49"/>
        <end position="73"/>
    </location>
</feature>
<comment type="subcellular location">
    <subcellularLocation>
        <location evidence="1">Membrane</location>
    </subcellularLocation>
</comment>
<accession>A0A183AGJ6</accession>
<dbReference type="PRINTS" id="PR00237">
    <property type="entry name" value="GPCRRHODOPSN"/>
</dbReference>
<protein>
    <submittedName>
        <fullName evidence="10">G_PROTEIN_RECEP_F1_2 domain-containing protein</fullName>
    </submittedName>
</protein>
<evidence type="ECO:0000256" key="5">
    <source>
        <dbReference type="RuleBase" id="RU000688"/>
    </source>
</evidence>
<dbReference type="InterPro" id="IPR017452">
    <property type="entry name" value="GPCR_Rhodpsn_7TM"/>
</dbReference>
<name>A0A183AGJ6_9TREM</name>
<keyword evidence="5" id="KW-0807">Transducer</keyword>